<gene>
    <name evidence="3" type="ORF">Tco_0838980</name>
</gene>
<feature type="chain" id="PRO_5046853246" evidence="2">
    <location>
        <begin position="19"/>
        <end position="84"/>
    </location>
</feature>
<comment type="caution">
    <text evidence="3">The sequence shown here is derived from an EMBL/GenBank/DDBJ whole genome shotgun (WGS) entry which is preliminary data.</text>
</comment>
<evidence type="ECO:0000313" key="4">
    <source>
        <dbReference type="Proteomes" id="UP001151760"/>
    </source>
</evidence>
<reference evidence="3" key="1">
    <citation type="journal article" date="2022" name="Int. J. Mol. Sci.">
        <title>Draft Genome of Tanacetum Coccineum: Genomic Comparison of Closely Related Tanacetum-Family Plants.</title>
        <authorList>
            <person name="Yamashiro T."/>
            <person name="Shiraishi A."/>
            <person name="Nakayama K."/>
            <person name="Satake H."/>
        </authorList>
    </citation>
    <scope>NUCLEOTIDE SEQUENCE</scope>
</reference>
<proteinExistence type="predicted"/>
<keyword evidence="4" id="KW-1185">Reference proteome</keyword>
<keyword evidence="2" id="KW-0732">Signal</keyword>
<accession>A0ABQ5ATI3</accession>
<feature type="signal peptide" evidence="2">
    <location>
        <begin position="1"/>
        <end position="18"/>
    </location>
</feature>
<dbReference type="Proteomes" id="UP001151760">
    <property type="component" value="Unassembled WGS sequence"/>
</dbReference>
<protein>
    <submittedName>
        <fullName evidence="3">Uncharacterized protein</fullName>
    </submittedName>
</protein>
<sequence>MLGISLAFCVVVPTGPSASPKDDTSANMVCESPSPEDAKTGANMELLVSEADTKILSVGEERQQSEEVSKEVTLKERVVDVDEG</sequence>
<name>A0ABQ5ATI3_9ASTR</name>
<evidence type="ECO:0000313" key="3">
    <source>
        <dbReference type="EMBL" id="GJT04518.1"/>
    </source>
</evidence>
<evidence type="ECO:0000256" key="1">
    <source>
        <dbReference type="SAM" id="MobiDB-lite"/>
    </source>
</evidence>
<feature type="region of interest" description="Disordered" evidence="1">
    <location>
        <begin position="15"/>
        <end position="39"/>
    </location>
</feature>
<reference evidence="3" key="2">
    <citation type="submission" date="2022-01" db="EMBL/GenBank/DDBJ databases">
        <authorList>
            <person name="Yamashiro T."/>
            <person name="Shiraishi A."/>
            <person name="Satake H."/>
            <person name="Nakayama K."/>
        </authorList>
    </citation>
    <scope>NUCLEOTIDE SEQUENCE</scope>
</reference>
<dbReference type="EMBL" id="BQNB010012515">
    <property type="protein sequence ID" value="GJT04518.1"/>
    <property type="molecule type" value="Genomic_DNA"/>
</dbReference>
<organism evidence="3 4">
    <name type="scientific">Tanacetum coccineum</name>
    <dbReference type="NCBI Taxonomy" id="301880"/>
    <lineage>
        <taxon>Eukaryota</taxon>
        <taxon>Viridiplantae</taxon>
        <taxon>Streptophyta</taxon>
        <taxon>Embryophyta</taxon>
        <taxon>Tracheophyta</taxon>
        <taxon>Spermatophyta</taxon>
        <taxon>Magnoliopsida</taxon>
        <taxon>eudicotyledons</taxon>
        <taxon>Gunneridae</taxon>
        <taxon>Pentapetalae</taxon>
        <taxon>asterids</taxon>
        <taxon>campanulids</taxon>
        <taxon>Asterales</taxon>
        <taxon>Asteraceae</taxon>
        <taxon>Asteroideae</taxon>
        <taxon>Anthemideae</taxon>
        <taxon>Anthemidinae</taxon>
        <taxon>Tanacetum</taxon>
    </lineage>
</organism>
<evidence type="ECO:0000256" key="2">
    <source>
        <dbReference type="SAM" id="SignalP"/>
    </source>
</evidence>